<evidence type="ECO:0000313" key="2">
    <source>
        <dbReference type="Proteomes" id="UP000789366"/>
    </source>
</evidence>
<gene>
    <name evidence="1" type="ORF">SPELUC_LOCUS9314</name>
</gene>
<proteinExistence type="predicted"/>
<name>A0ACA9NK15_9GLOM</name>
<comment type="caution">
    <text evidence="1">The sequence shown here is derived from an EMBL/GenBank/DDBJ whole genome shotgun (WGS) entry which is preliminary data.</text>
</comment>
<evidence type="ECO:0000313" key="1">
    <source>
        <dbReference type="EMBL" id="CAG8662266.1"/>
    </source>
</evidence>
<accession>A0ACA9NK15</accession>
<keyword evidence="2" id="KW-1185">Reference proteome</keyword>
<reference evidence="1" key="1">
    <citation type="submission" date="2021-06" db="EMBL/GenBank/DDBJ databases">
        <authorList>
            <person name="Kallberg Y."/>
            <person name="Tangrot J."/>
            <person name="Rosling A."/>
        </authorList>
    </citation>
    <scope>NUCLEOTIDE SEQUENCE</scope>
    <source>
        <strain evidence="1">28 12/20/2015</strain>
    </source>
</reference>
<dbReference type="Proteomes" id="UP000789366">
    <property type="component" value="Unassembled WGS sequence"/>
</dbReference>
<protein>
    <submittedName>
        <fullName evidence="1">2013_t:CDS:1</fullName>
    </submittedName>
</protein>
<feature type="non-terminal residue" evidence="1">
    <location>
        <position position="1"/>
    </location>
</feature>
<sequence length="45" mass="5458">DDDDVYLTENDDDMFFVELSCYIHENHEQNESDDNENYNIQNKNI</sequence>
<dbReference type="EMBL" id="CAJVPW010015484">
    <property type="protein sequence ID" value="CAG8662266.1"/>
    <property type="molecule type" value="Genomic_DNA"/>
</dbReference>
<organism evidence="1 2">
    <name type="scientific">Cetraspora pellucida</name>
    <dbReference type="NCBI Taxonomy" id="1433469"/>
    <lineage>
        <taxon>Eukaryota</taxon>
        <taxon>Fungi</taxon>
        <taxon>Fungi incertae sedis</taxon>
        <taxon>Mucoromycota</taxon>
        <taxon>Glomeromycotina</taxon>
        <taxon>Glomeromycetes</taxon>
        <taxon>Diversisporales</taxon>
        <taxon>Gigasporaceae</taxon>
        <taxon>Cetraspora</taxon>
    </lineage>
</organism>